<organism evidence="2">
    <name type="scientific">mine drainage metagenome</name>
    <dbReference type="NCBI Taxonomy" id="410659"/>
    <lineage>
        <taxon>unclassified sequences</taxon>
        <taxon>metagenomes</taxon>
        <taxon>ecological metagenomes</taxon>
    </lineage>
</organism>
<gene>
    <name evidence="2" type="ORF">GALL_546070</name>
</gene>
<reference evidence="2" key="1">
    <citation type="submission" date="2016-10" db="EMBL/GenBank/DDBJ databases">
        <title>Sequence of Gallionella enrichment culture.</title>
        <authorList>
            <person name="Poehlein A."/>
            <person name="Muehling M."/>
            <person name="Daniel R."/>
        </authorList>
    </citation>
    <scope>NUCLEOTIDE SEQUENCE</scope>
</reference>
<comment type="caution">
    <text evidence="2">The sequence shown here is derived from an EMBL/GenBank/DDBJ whole genome shotgun (WGS) entry which is preliminary data.</text>
</comment>
<evidence type="ECO:0000313" key="2">
    <source>
        <dbReference type="EMBL" id="OIQ63850.1"/>
    </source>
</evidence>
<keyword evidence="1" id="KW-0472">Membrane</keyword>
<name>A0A1J5NYM0_9ZZZZ</name>
<feature type="transmembrane region" description="Helical" evidence="1">
    <location>
        <begin position="20"/>
        <end position="40"/>
    </location>
</feature>
<keyword evidence="1" id="KW-1133">Transmembrane helix</keyword>
<proteinExistence type="predicted"/>
<dbReference type="EMBL" id="MLJW01008642">
    <property type="protein sequence ID" value="OIQ63850.1"/>
    <property type="molecule type" value="Genomic_DNA"/>
</dbReference>
<keyword evidence="1" id="KW-0812">Transmembrane</keyword>
<sequence length="42" mass="4431">MTHWEDSMVDRPETDGAAYAAGWTLSGLAVLGAIVAVWVLGI</sequence>
<accession>A0A1J5NYM0</accession>
<evidence type="ECO:0000256" key="1">
    <source>
        <dbReference type="SAM" id="Phobius"/>
    </source>
</evidence>
<dbReference type="AlphaFoldDB" id="A0A1J5NYM0"/>
<protein>
    <submittedName>
        <fullName evidence="2">Uncharacterized protein</fullName>
    </submittedName>
</protein>